<gene>
    <name evidence="2" type="ORF">OZSIB_3680</name>
</gene>
<proteinExistence type="predicted"/>
<feature type="region of interest" description="Disordered" evidence="1">
    <location>
        <begin position="80"/>
        <end position="110"/>
    </location>
</feature>
<sequence>MMPSRWFTPFMTRATAPWGRESSRRQRLGGGAAGRRWVMLAVFLLVGVQVGQGQPVPATGAVRIDLQMGGVGSVTEFFRAPNVGQPAGDPTWKHEWRPDGSRPAFPPGREPVVQPPAGTVPPGMTDGAAVWSGIPDGGTAAPTETQVSLPTVLFPVEVDASKAWQPTGVMLRRGQAFEVEVAGRWSMHKDERWCSGEGLVAHGPLGRVANEYPGHLSPICPLPLHPAGTLAGRIGGGPPFPIGLGGVFQADADGELELMPNDVFDPGPRGQPCPVCHDPDGHLWNNQGFLRVGISIP</sequence>
<accession>A0A367ZQ50</accession>
<evidence type="ECO:0000313" key="2">
    <source>
        <dbReference type="EMBL" id="RCK80176.1"/>
    </source>
</evidence>
<comment type="caution">
    <text evidence="2">The sequence shown here is derived from an EMBL/GenBank/DDBJ whole genome shotgun (WGS) entry which is preliminary data.</text>
</comment>
<dbReference type="Gene3D" id="2.60.120.430">
    <property type="entry name" value="Galactose-binding lectin"/>
    <property type="match status" value="1"/>
</dbReference>
<organism evidence="2 3">
    <name type="scientific">Candidatus Ozemobacter sibiricus</name>
    <dbReference type="NCBI Taxonomy" id="2268124"/>
    <lineage>
        <taxon>Bacteria</taxon>
        <taxon>Candidatus Ozemobacteria</taxon>
        <taxon>Candidatus Ozemobacterales</taxon>
        <taxon>Candidatus Ozemobacteraceae</taxon>
        <taxon>Candidatus Ozemobacter</taxon>
    </lineage>
</organism>
<protein>
    <submittedName>
        <fullName evidence="2">Uncharacterized protein</fullName>
    </submittedName>
</protein>
<feature type="compositionally biased region" description="Basic and acidic residues" evidence="1">
    <location>
        <begin position="91"/>
        <end position="100"/>
    </location>
</feature>
<evidence type="ECO:0000256" key="1">
    <source>
        <dbReference type="SAM" id="MobiDB-lite"/>
    </source>
</evidence>
<name>A0A367ZQ50_9BACT</name>
<reference evidence="2 3" key="1">
    <citation type="submission" date="2018-05" db="EMBL/GenBank/DDBJ databases">
        <title>A metagenomic window into the 2 km-deep terrestrial subsurface aquifer revealed taxonomically and functionally diverse microbial community comprising novel uncultured bacterial lineages.</title>
        <authorList>
            <person name="Kadnikov V.V."/>
            <person name="Mardanov A.V."/>
            <person name="Beletsky A.V."/>
            <person name="Banks D."/>
            <person name="Pimenov N.V."/>
            <person name="Frank Y.A."/>
            <person name="Karnachuk O.V."/>
            <person name="Ravin N.V."/>
        </authorList>
    </citation>
    <scope>NUCLEOTIDE SEQUENCE [LARGE SCALE GENOMIC DNA]</scope>
    <source>
        <strain evidence="2">BY5</strain>
    </source>
</reference>
<dbReference type="EMBL" id="QOQW01000008">
    <property type="protein sequence ID" value="RCK80176.1"/>
    <property type="molecule type" value="Genomic_DNA"/>
</dbReference>
<dbReference type="Proteomes" id="UP000252355">
    <property type="component" value="Unassembled WGS sequence"/>
</dbReference>
<evidence type="ECO:0000313" key="3">
    <source>
        <dbReference type="Proteomes" id="UP000252355"/>
    </source>
</evidence>
<dbReference type="AlphaFoldDB" id="A0A367ZQ50"/>